<dbReference type="Gene3D" id="3.10.20.30">
    <property type="match status" value="1"/>
</dbReference>
<dbReference type="EMBL" id="CP002062">
    <property type="protein sequence ID" value="ADJ16392.1"/>
    <property type="molecule type" value="Genomic_DNA"/>
</dbReference>
<dbReference type="InterPro" id="IPR012675">
    <property type="entry name" value="Beta-grasp_dom_sf"/>
</dbReference>
<dbReference type="Proteomes" id="UP000000390">
    <property type="component" value="Chromosome"/>
</dbReference>
<protein>
    <submittedName>
        <fullName evidence="1">Pterin cluster protein</fullName>
    </submittedName>
</protein>
<dbReference type="InterPro" id="IPR003749">
    <property type="entry name" value="ThiS/MoaD-like"/>
</dbReference>
<dbReference type="Pfam" id="PF02597">
    <property type="entry name" value="ThiS"/>
    <property type="match status" value="1"/>
</dbReference>
<sequence length="147" mass="16584">MFGTVVSVYRPLRRDVSAIETAGEASQHRTTVTVVCTGHVYTAVGEHRFPYTFEGTTLRELLEELFEEYDIADMLIAETEADATAHGWATPPETLPGTWKKNPEGEQTRAYARVTINGRFNEHYEGLDTELDEGDRVGLIYPFMFCC</sequence>
<evidence type="ECO:0000313" key="3">
    <source>
        <dbReference type="Proteomes" id="UP000000390"/>
    </source>
</evidence>
<dbReference type="Proteomes" id="UP000011645">
    <property type="component" value="Unassembled WGS sequence"/>
</dbReference>
<accession>D8J9Q3</accession>
<dbReference type="eggNOG" id="arCOG00539">
    <property type="taxonomic scope" value="Archaea"/>
</dbReference>
<dbReference type="HOGENOM" id="CLU_1821072_0_0_2"/>
<dbReference type="SUPFAM" id="SSF54285">
    <property type="entry name" value="MoaD/ThiS"/>
    <property type="match status" value="1"/>
</dbReference>
<dbReference type="KEGG" id="hje:HacjB3_15065"/>
<evidence type="ECO:0000313" key="1">
    <source>
        <dbReference type="EMBL" id="ADJ16392.1"/>
    </source>
</evidence>
<reference evidence="1 3" key="1">
    <citation type="journal article" date="2010" name="J. Bacteriol.">
        <title>Complete genome sequence of Halalkalicoccus jeotgali B3(T), an extremely halophilic archaeon.</title>
        <authorList>
            <person name="Roh S.W."/>
            <person name="Nam Y.D."/>
            <person name="Nam S.H."/>
            <person name="Choi S.H."/>
            <person name="Park H.S."/>
            <person name="Bae J.W."/>
        </authorList>
    </citation>
    <scope>NUCLEOTIDE SEQUENCE [LARGE SCALE GENOMIC DNA]</scope>
    <source>
        <strain evidence="1">B3</strain>
        <strain evidence="3">DSM 18796 / CECT 7217 / JCM 14584 / KCTC 4019 / B3</strain>
    </source>
</reference>
<reference evidence="2 4" key="2">
    <citation type="journal article" date="2014" name="PLoS Genet.">
        <title>Phylogenetically driven sequencing of extremely halophilic archaea reveals strategies for static and dynamic osmo-response.</title>
        <authorList>
            <person name="Becker E.A."/>
            <person name="Seitzer P.M."/>
            <person name="Tritt A."/>
            <person name="Larsen D."/>
            <person name="Krusor M."/>
            <person name="Yao A.I."/>
            <person name="Wu D."/>
            <person name="Madern D."/>
            <person name="Eisen J.A."/>
            <person name="Darling A.E."/>
            <person name="Facciotti M.T."/>
        </authorList>
    </citation>
    <scope>NUCLEOTIDE SEQUENCE [LARGE SCALE GENOMIC DNA]</scope>
    <source>
        <strain evidence="2">B3</strain>
        <strain evidence="4">DSM 18796 / CECT 7217 / JCM 14584 / KCTC 4019 / B3</strain>
    </source>
</reference>
<name>D8J9Q3_HALJB</name>
<evidence type="ECO:0000313" key="4">
    <source>
        <dbReference type="Proteomes" id="UP000011645"/>
    </source>
</evidence>
<dbReference type="InterPro" id="IPR016155">
    <property type="entry name" value="Mopterin_synth/thiamin_S_b"/>
</dbReference>
<dbReference type="PATRIC" id="fig|795797.18.peg.3018"/>
<dbReference type="AlphaFoldDB" id="D8J9Q3"/>
<gene>
    <name evidence="1" type="ordered locus">HacjB3_15065</name>
    <name evidence="2" type="ORF">C497_10293</name>
</gene>
<dbReference type="EMBL" id="AOHV01000027">
    <property type="protein sequence ID" value="ELY37126.1"/>
    <property type="molecule type" value="Genomic_DNA"/>
</dbReference>
<evidence type="ECO:0000313" key="2">
    <source>
        <dbReference type="EMBL" id="ELY37126.1"/>
    </source>
</evidence>
<dbReference type="STRING" id="795797.HacjB3_15065"/>
<keyword evidence="4" id="KW-1185">Reference proteome</keyword>
<proteinExistence type="predicted"/>
<organism evidence="1 3">
    <name type="scientific">Halalkalicoccus jeotgali (strain DSM 18796 / CECT 7217 / JCM 14584 / KCTC 4019 / B3)</name>
    <dbReference type="NCBI Taxonomy" id="795797"/>
    <lineage>
        <taxon>Archaea</taxon>
        <taxon>Methanobacteriati</taxon>
        <taxon>Methanobacteriota</taxon>
        <taxon>Stenosarchaea group</taxon>
        <taxon>Halobacteria</taxon>
        <taxon>Halobacteriales</taxon>
        <taxon>Halococcaceae</taxon>
        <taxon>Halalkalicoccus</taxon>
    </lineage>
</organism>